<organism evidence="6 7">
    <name type="scientific">Candidatus Sphingobacterium stercoripullorum</name>
    <dbReference type="NCBI Taxonomy" id="2838759"/>
    <lineage>
        <taxon>Bacteria</taxon>
        <taxon>Pseudomonadati</taxon>
        <taxon>Bacteroidota</taxon>
        <taxon>Sphingobacteriia</taxon>
        <taxon>Sphingobacteriales</taxon>
        <taxon>Sphingobacteriaceae</taxon>
        <taxon>Sphingobacterium</taxon>
    </lineage>
</organism>
<comment type="catalytic activity">
    <reaction evidence="2 4">
        <text>L-methionyl-[protein] + [thioredoxin]-disulfide + H2O = L-methionyl-(S)-S-oxide-[protein] + [thioredoxin]-dithiol</text>
        <dbReference type="Rhea" id="RHEA:14217"/>
        <dbReference type="Rhea" id="RHEA-COMP:10698"/>
        <dbReference type="Rhea" id="RHEA-COMP:10700"/>
        <dbReference type="Rhea" id="RHEA-COMP:12313"/>
        <dbReference type="Rhea" id="RHEA-COMP:12315"/>
        <dbReference type="ChEBI" id="CHEBI:15377"/>
        <dbReference type="ChEBI" id="CHEBI:16044"/>
        <dbReference type="ChEBI" id="CHEBI:29950"/>
        <dbReference type="ChEBI" id="CHEBI:44120"/>
        <dbReference type="ChEBI" id="CHEBI:50058"/>
        <dbReference type="EC" id="1.8.4.11"/>
    </reaction>
</comment>
<evidence type="ECO:0000256" key="2">
    <source>
        <dbReference type="ARBA" id="ARBA00047806"/>
    </source>
</evidence>
<gene>
    <name evidence="4 6" type="primary">msrA</name>
    <name evidence="6" type="ORF">H9853_11935</name>
</gene>
<comment type="catalytic activity">
    <reaction evidence="3 4">
        <text>[thioredoxin]-disulfide + L-methionine + H2O = L-methionine (S)-S-oxide + [thioredoxin]-dithiol</text>
        <dbReference type="Rhea" id="RHEA:19993"/>
        <dbReference type="Rhea" id="RHEA-COMP:10698"/>
        <dbReference type="Rhea" id="RHEA-COMP:10700"/>
        <dbReference type="ChEBI" id="CHEBI:15377"/>
        <dbReference type="ChEBI" id="CHEBI:29950"/>
        <dbReference type="ChEBI" id="CHEBI:50058"/>
        <dbReference type="ChEBI" id="CHEBI:57844"/>
        <dbReference type="ChEBI" id="CHEBI:58772"/>
        <dbReference type="EC" id="1.8.4.11"/>
    </reaction>
</comment>
<dbReference type="NCBIfam" id="TIGR00401">
    <property type="entry name" value="msrA"/>
    <property type="match status" value="1"/>
</dbReference>
<dbReference type="Pfam" id="PF01625">
    <property type="entry name" value="PMSR"/>
    <property type="match status" value="1"/>
</dbReference>
<comment type="similarity">
    <text evidence="4">Belongs to the MsrA Met sulfoxide reductase family.</text>
</comment>
<dbReference type="InterPro" id="IPR036509">
    <property type="entry name" value="Met_Sox_Rdtase_MsrA_sf"/>
</dbReference>
<dbReference type="Gene3D" id="3.30.1060.10">
    <property type="entry name" value="Peptide methionine sulphoxide reductase MsrA"/>
    <property type="match status" value="1"/>
</dbReference>
<comment type="function">
    <text evidence="4">Has an important function as a repair enzyme for proteins that have been inactivated by oxidation. Catalyzes the reversible oxidation-reduction of methionine sulfoxide in proteins to methionine.</text>
</comment>
<dbReference type="InterPro" id="IPR002569">
    <property type="entry name" value="Met_Sox_Rdtase_MsrA_dom"/>
</dbReference>
<comment type="caution">
    <text evidence="6">The sequence shown here is derived from an EMBL/GenBank/DDBJ whole genome shotgun (WGS) entry which is preliminary data.</text>
</comment>
<evidence type="ECO:0000256" key="4">
    <source>
        <dbReference type="HAMAP-Rule" id="MF_01401"/>
    </source>
</evidence>
<keyword evidence="1 4" id="KW-0560">Oxidoreductase</keyword>
<dbReference type="PANTHER" id="PTHR43774:SF1">
    <property type="entry name" value="PEPTIDE METHIONINE SULFOXIDE REDUCTASE MSRA 2"/>
    <property type="match status" value="1"/>
</dbReference>
<feature type="domain" description="Peptide methionine sulphoxide reductase MsrA" evidence="5">
    <location>
        <begin position="40"/>
        <end position="192"/>
    </location>
</feature>
<name>A0A9D1WBE9_9SPHI</name>
<evidence type="ECO:0000313" key="7">
    <source>
        <dbReference type="Proteomes" id="UP000824156"/>
    </source>
</evidence>
<evidence type="ECO:0000259" key="5">
    <source>
        <dbReference type="Pfam" id="PF01625"/>
    </source>
</evidence>
<dbReference type="AlphaFoldDB" id="A0A9D1WBE9"/>
<accession>A0A9D1WBE9</accession>
<dbReference type="EMBL" id="DXEZ01000332">
    <property type="protein sequence ID" value="HIX55722.1"/>
    <property type="molecule type" value="Genomic_DNA"/>
</dbReference>
<feature type="active site" evidence="4">
    <location>
        <position position="47"/>
    </location>
</feature>
<reference evidence="6" key="1">
    <citation type="journal article" date="2021" name="PeerJ">
        <title>Extensive microbial diversity within the chicken gut microbiome revealed by metagenomics and culture.</title>
        <authorList>
            <person name="Gilroy R."/>
            <person name="Ravi A."/>
            <person name="Getino M."/>
            <person name="Pursley I."/>
            <person name="Horton D.L."/>
            <person name="Alikhan N.F."/>
            <person name="Baker D."/>
            <person name="Gharbi K."/>
            <person name="Hall N."/>
            <person name="Watson M."/>
            <person name="Adriaenssens E.M."/>
            <person name="Foster-Nyarko E."/>
            <person name="Jarju S."/>
            <person name="Secka A."/>
            <person name="Antonio M."/>
            <person name="Oren A."/>
            <person name="Chaudhuri R.R."/>
            <person name="La Ragione R."/>
            <person name="Hildebrand F."/>
            <person name="Pallen M.J."/>
        </authorList>
    </citation>
    <scope>NUCLEOTIDE SEQUENCE</scope>
    <source>
        <strain evidence="6">1719</strain>
    </source>
</reference>
<dbReference type="SUPFAM" id="SSF55068">
    <property type="entry name" value="Peptide methionine sulfoxide reductase"/>
    <property type="match status" value="1"/>
</dbReference>
<evidence type="ECO:0000313" key="6">
    <source>
        <dbReference type="EMBL" id="HIX55722.1"/>
    </source>
</evidence>
<dbReference type="EC" id="1.8.4.11" evidence="4"/>
<dbReference type="Proteomes" id="UP000824156">
    <property type="component" value="Unassembled WGS sequence"/>
</dbReference>
<proteinExistence type="inferred from homology"/>
<dbReference type="GO" id="GO:0008113">
    <property type="term" value="F:peptide-methionine (S)-S-oxide reductase activity"/>
    <property type="evidence" value="ECO:0007669"/>
    <property type="project" value="UniProtKB-UniRule"/>
</dbReference>
<evidence type="ECO:0000256" key="3">
    <source>
        <dbReference type="ARBA" id="ARBA00048782"/>
    </source>
</evidence>
<protein>
    <recommendedName>
        <fullName evidence="4">Peptide methionine sulfoxide reductase MsrA</fullName>
        <shortName evidence="4">Protein-methionine-S-oxide reductase</shortName>
        <ecNumber evidence="4">1.8.4.11</ecNumber>
    </recommendedName>
    <alternativeName>
        <fullName evidence="4">Peptide-methionine (S)-S-oxide reductase</fullName>
        <shortName evidence="4">Peptide Met(O) reductase</shortName>
    </alternativeName>
</protein>
<dbReference type="PANTHER" id="PTHR43774">
    <property type="entry name" value="PEPTIDE METHIONINE SULFOXIDE REDUCTASE"/>
    <property type="match status" value="1"/>
</dbReference>
<sequence length="213" mass="24495">MKKQLIEIKSTVLYLLLLLPVFGLKGEEKHLDLNQAKVDTATFAAGCFWCVEEQFKSLRGVQKVIPGYRGGHTKNPSYGQVITGKTGHAEACQILFDPSVISYSELLKAFFIAHDPTQLNRQGNDIGTQYRSAIFYHSARQKQLAEFFIKRLNEQKAYKNEIVTTVSKKSKFYLAESYHRDYYANNPDDPYCRLVIKPKMDRFKKVFAEKLKP</sequence>
<dbReference type="HAMAP" id="MF_01401">
    <property type="entry name" value="MsrA"/>
    <property type="match status" value="1"/>
</dbReference>
<evidence type="ECO:0000256" key="1">
    <source>
        <dbReference type="ARBA" id="ARBA00023002"/>
    </source>
</evidence>
<reference evidence="6" key="2">
    <citation type="submission" date="2021-04" db="EMBL/GenBank/DDBJ databases">
        <authorList>
            <person name="Gilroy R."/>
        </authorList>
    </citation>
    <scope>NUCLEOTIDE SEQUENCE</scope>
    <source>
        <strain evidence="6">1719</strain>
    </source>
</reference>